<dbReference type="AlphaFoldDB" id="A0A3S9YFV2"/>
<protein>
    <submittedName>
        <fullName evidence="2">Uncharacterized protein</fullName>
    </submittedName>
</protein>
<sequence>MRKMSRSLAVAVTSVAVAGIAFAGVAPASAAPVGAAAASSTMCDDIQAAIRQHLIAADKYQALAKKEAGKAHPDRDKVAEYKAKADGELSAADAYKVKLEEQCRR</sequence>
<evidence type="ECO:0000313" key="2">
    <source>
        <dbReference type="EMBL" id="AZS73909.1"/>
    </source>
</evidence>
<reference evidence="2 3" key="1">
    <citation type="submission" date="2018-04" db="EMBL/GenBank/DDBJ databases">
        <title>Complete genome sequences of Streptomyces lydicus strain WYEC and characterization of antagonistic properties of biological control agents.</title>
        <authorList>
            <person name="Mariita R.M."/>
            <person name="Sello J.K."/>
        </authorList>
    </citation>
    <scope>NUCLEOTIDE SEQUENCE [LARGE SCALE GENOMIC DNA]</scope>
    <source>
        <strain evidence="2 3">WYEC 108</strain>
    </source>
</reference>
<gene>
    <name evidence="2" type="ORF">DDE74_25855</name>
</gene>
<name>A0A3S9YFV2_9ACTN</name>
<organism evidence="2 3">
    <name type="scientific">Streptomyces lydicus</name>
    <dbReference type="NCBI Taxonomy" id="47763"/>
    <lineage>
        <taxon>Bacteria</taxon>
        <taxon>Bacillati</taxon>
        <taxon>Actinomycetota</taxon>
        <taxon>Actinomycetes</taxon>
        <taxon>Kitasatosporales</taxon>
        <taxon>Streptomycetaceae</taxon>
        <taxon>Streptomyces</taxon>
    </lineage>
</organism>
<evidence type="ECO:0000256" key="1">
    <source>
        <dbReference type="SAM" id="SignalP"/>
    </source>
</evidence>
<feature type="signal peptide" evidence="1">
    <location>
        <begin position="1"/>
        <end position="23"/>
    </location>
</feature>
<feature type="chain" id="PRO_5038967439" evidence="1">
    <location>
        <begin position="24"/>
        <end position="105"/>
    </location>
</feature>
<proteinExistence type="predicted"/>
<accession>A0A3S9YFV2</accession>
<dbReference type="Proteomes" id="UP000275579">
    <property type="component" value="Chromosome"/>
</dbReference>
<keyword evidence="1" id="KW-0732">Signal</keyword>
<evidence type="ECO:0000313" key="3">
    <source>
        <dbReference type="Proteomes" id="UP000275579"/>
    </source>
</evidence>
<dbReference type="EMBL" id="CP029042">
    <property type="protein sequence ID" value="AZS73909.1"/>
    <property type="molecule type" value="Genomic_DNA"/>
</dbReference>